<feature type="compositionally biased region" description="Low complexity" evidence="1">
    <location>
        <begin position="48"/>
        <end position="57"/>
    </location>
</feature>
<feature type="transmembrane region" description="Helical" evidence="2">
    <location>
        <begin position="6"/>
        <end position="29"/>
    </location>
</feature>
<feature type="region of interest" description="Disordered" evidence="1">
    <location>
        <begin position="40"/>
        <end position="62"/>
    </location>
</feature>
<dbReference type="EMBL" id="CASHTH010002104">
    <property type="protein sequence ID" value="CAI8024893.1"/>
    <property type="molecule type" value="Genomic_DNA"/>
</dbReference>
<keyword evidence="2" id="KW-0812">Transmembrane</keyword>
<proteinExistence type="predicted"/>
<protein>
    <submittedName>
        <fullName evidence="3">Uncharacterized protein</fullName>
    </submittedName>
</protein>
<evidence type="ECO:0000313" key="4">
    <source>
        <dbReference type="Proteomes" id="UP001174909"/>
    </source>
</evidence>
<evidence type="ECO:0000256" key="1">
    <source>
        <dbReference type="SAM" id="MobiDB-lite"/>
    </source>
</evidence>
<evidence type="ECO:0000256" key="2">
    <source>
        <dbReference type="SAM" id="Phobius"/>
    </source>
</evidence>
<keyword evidence="2" id="KW-1133">Transmembrane helix</keyword>
<accession>A0AA35WKK6</accession>
<gene>
    <name evidence="3" type="ORF">GBAR_LOCUS14415</name>
</gene>
<dbReference type="Proteomes" id="UP001174909">
    <property type="component" value="Unassembled WGS sequence"/>
</dbReference>
<dbReference type="AlphaFoldDB" id="A0AA35WKK6"/>
<comment type="caution">
    <text evidence="3">The sequence shown here is derived from an EMBL/GenBank/DDBJ whole genome shotgun (WGS) entry which is preliminary data.</text>
</comment>
<name>A0AA35WKK6_GEOBA</name>
<sequence length="131" mass="14497">MYVSHYYSAIYLLCYFVLYALPRGVVVQVSGMSYVPRHRVHLAPSPSPSSTSTPSPSLTDLYQNRRPFTKSYLLDLSLLTTTVTIPPSPFSHSPLTPPVGVALTPQTTPLSSLPSFLGMKRTLRERNPTTL</sequence>
<reference evidence="3" key="1">
    <citation type="submission" date="2023-03" db="EMBL/GenBank/DDBJ databases">
        <authorList>
            <person name="Steffen K."/>
            <person name="Cardenas P."/>
        </authorList>
    </citation>
    <scope>NUCLEOTIDE SEQUENCE</scope>
</reference>
<evidence type="ECO:0000313" key="3">
    <source>
        <dbReference type="EMBL" id="CAI8024893.1"/>
    </source>
</evidence>
<keyword evidence="4" id="KW-1185">Reference proteome</keyword>
<organism evidence="3 4">
    <name type="scientific">Geodia barretti</name>
    <name type="common">Barrett's horny sponge</name>
    <dbReference type="NCBI Taxonomy" id="519541"/>
    <lineage>
        <taxon>Eukaryota</taxon>
        <taxon>Metazoa</taxon>
        <taxon>Porifera</taxon>
        <taxon>Demospongiae</taxon>
        <taxon>Heteroscleromorpha</taxon>
        <taxon>Tetractinellida</taxon>
        <taxon>Astrophorina</taxon>
        <taxon>Geodiidae</taxon>
        <taxon>Geodia</taxon>
    </lineage>
</organism>
<keyword evidence="2" id="KW-0472">Membrane</keyword>